<dbReference type="Proteomes" id="UP000243250">
    <property type="component" value="Unassembled WGS sequence"/>
</dbReference>
<proteinExistence type="predicted"/>
<sequence>MIPLSPLLVVGGLFGVGVSSAVAVLAWRRRRTEGAFALAAMMVSVDVWIVLRLARMFASTSATTYLLVDVEWLAIGATSIAWFSFALTYTGRRHLLSRGRVVALCAVVVLVVLTALSNGVHGLFRTSTSIVESGPLRLFDSTPGPLYWVAISYVYGLIAAGVAVLAHSTIAIQSHYRRQAVALLLAAVLPTMASLPYVLGVTTVDATPYVLPVSGVVCLIAVQQYSLLDAEPLRSRVVREMAVDQMDDAVVVVDDADRIVDANASARSLLSMSGDVESVQTVFPADADLSAGRRTVRLDTAQGGRLLDVSVTPLSDTGSRLSGRIVVLRDVTERRVRTQHLSVLNRVIRHNLRNRMTLVMGYGHQLDGPEADLVVENARQVTALGNKAVRVQRFLEHVSPENRAVAVESLGRRAVEPLRGSYPEASISVETAVTEPLACAVGVREILHELVENAVRHAEHSSPTVDVRLSAREGMLCVRVEDDGPGLPPMERAVLTQERESPLEHGSGLGLWMVRWGVSLLGGTLACETKESGTVMTVRVPVSERREAA</sequence>
<keyword evidence="4 8" id="KW-0418">Kinase</keyword>
<organism evidence="8 9">
    <name type="scientific">Halogeometricum limi</name>
    <dbReference type="NCBI Taxonomy" id="555875"/>
    <lineage>
        <taxon>Archaea</taxon>
        <taxon>Methanobacteriati</taxon>
        <taxon>Methanobacteriota</taxon>
        <taxon>Stenosarchaea group</taxon>
        <taxon>Halobacteria</taxon>
        <taxon>Halobacteriales</taxon>
        <taxon>Haloferacaceae</taxon>
        <taxon>Halogeometricum</taxon>
    </lineage>
</organism>
<name>A0A1I6HD99_9EURY</name>
<keyword evidence="3" id="KW-0808">Transferase</keyword>
<keyword evidence="5 6" id="KW-0472">Membrane</keyword>
<keyword evidence="6" id="KW-1133">Transmembrane helix</keyword>
<dbReference type="PANTHER" id="PTHR42878:SF14">
    <property type="entry name" value="OSMOLARITY TWO-COMPONENT SYSTEM PROTEIN SSK1"/>
    <property type="match status" value="1"/>
</dbReference>
<dbReference type="PRINTS" id="PR00344">
    <property type="entry name" value="BCTRLSENSOR"/>
</dbReference>
<dbReference type="GO" id="GO:0007234">
    <property type="term" value="P:osmosensory signaling via phosphorelay pathway"/>
    <property type="evidence" value="ECO:0007669"/>
    <property type="project" value="TreeGrafter"/>
</dbReference>
<keyword evidence="6" id="KW-0812">Transmembrane</keyword>
<dbReference type="EC" id="2.7.13.3" evidence="2"/>
<dbReference type="InterPro" id="IPR036890">
    <property type="entry name" value="HATPase_C_sf"/>
</dbReference>
<dbReference type="InterPro" id="IPR035965">
    <property type="entry name" value="PAS-like_dom_sf"/>
</dbReference>
<dbReference type="SMART" id="SM00387">
    <property type="entry name" value="HATPase_c"/>
    <property type="match status" value="1"/>
</dbReference>
<dbReference type="Gene3D" id="3.30.565.10">
    <property type="entry name" value="Histidine kinase-like ATPase, C-terminal domain"/>
    <property type="match status" value="1"/>
</dbReference>
<protein>
    <recommendedName>
        <fullName evidence="2">histidine kinase</fullName>
        <ecNumber evidence="2">2.7.13.3</ecNumber>
    </recommendedName>
</protein>
<dbReference type="Gene3D" id="3.30.450.20">
    <property type="entry name" value="PAS domain"/>
    <property type="match status" value="1"/>
</dbReference>
<evidence type="ECO:0000256" key="3">
    <source>
        <dbReference type="ARBA" id="ARBA00022679"/>
    </source>
</evidence>
<dbReference type="AlphaFoldDB" id="A0A1I6HD99"/>
<evidence type="ECO:0000256" key="1">
    <source>
        <dbReference type="ARBA" id="ARBA00000085"/>
    </source>
</evidence>
<dbReference type="GO" id="GO:0030295">
    <property type="term" value="F:protein kinase activator activity"/>
    <property type="evidence" value="ECO:0007669"/>
    <property type="project" value="TreeGrafter"/>
</dbReference>
<dbReference type="InterPro" id="IPR031621">
    <property type="entry name" value="HisKA_7TM"/>
</dbReference>
<evidence type="ECO:0000256" key="4">
    <source>
        <dbReference type="ARBA" id="ARBA00022777"/>
    </source>
</evidence>
<dbReference type="Pfam" id="PF13188">
    <property type="entry name" value="PAS_8"/>
    <property type="match status" value="1"/>
</dbReference>
<keyword evidence="9" id="KW-1185">Reference proteome</keyword>
<dbReference type="PROSITE" id="PS50109">
    <property type="entry name" value="HIS_KIN"/>
    <property type="match status" value="1"/>
</dbReference>
<feature type="domain" description="Histidine kinase" evidence="7">
    <location>
        <begin position="347"/>
        <end position="544"/>
    </location>
</feature>
<dbReference type="SUPFAM" id="SSF55874">
    <property type="entry name" value="ATPase domain of HSP90 chaperone/DNA topoisomerase II/histidine kinase"/>
    <property type="match status" value="1"/>
</dbReference>
<dbReference type="PANTHER" id="PTHR42878">
    <property type="entry name" value="TWO-COMPONENT HISTIDINE KINASE"/>
    <property type="match status" value="1"/>
</dbReference>
<dbReference type="GO" id="GO:0000156">
    <property type="term" value="F:phosphorelay response regulator activity"/>
    <property type="evidence" value="ECO:0007669"/>
    <property type="project" value="TreeGrafter"/>
</dbReference>
<dbReference type="SUPFAM" id="SSF55785">
    <property type="entry name" value="PYP-like sensor domain (PAS domain)"/>
    <property type="match status" value="1"/>
</dbReference>
<dbReference type="CDD" id="cd16917">
    <property type="entry name" value="HATPase_UhpB-NarQ-NarX-like"/>
    <property type="match status" value="1"/>
</dbReference>
<dbReference type="Pfam" id="PF16927">
    <property type="entry name" value="HisKA_7TM"/>
    <property type="match status" value="1"/>
</dbReference>
<dbReference type="InterPro" id="IPR004358">
    <property type="entry name" value="Sig_transdc_His_kin-like_C"/>
</dbReference>
<feature type="transmembrane region" description="Helical" evidence="6">
    <location>
        <begin position="34"/>
        <end position="51"/>
    </location>
</feature>
<dbReference type="GO" id="GO:0004673">
    <property type="term" value="F:protein histidine kinase activity"/>
    <property type="evidence" value="ECO:0007669"/>
    <property type="project" value="UniProtKB-EC"/>
</dbReference>
<feature type="transmembrane region" description="Helical" evidence="6">
    <location>
        <begin position="144"/>
        <end position="168"/>
    </location>
</feature>
<evidence type="ECO:0000256" key="6">
    <source>
        <dbReference type="SAM" id="Phobius"/>
    </source>
</evidence>
<dbReference type="GO" id="GO:0016020">
    <property type="term" value="C:membrane"/>
    <property type="evidence" value="ECO:0007669"/>
    <property type="project" value="UniProtKB-SubCell"/>
</dbReference>
<feature type="transmembrane region" description="Helical" evidence="6">
    <location>
        <begin position="101"/>
        <end position="124"/>
    </location>
</feature>
<dbReference type="EMBL" id="FOYS01000003">
    <property type="protein sequence ID" value="SFR52310.1"/>
    <property type="molecule type" value="Genomic_DNA"/>
</dbReference>
<feature type="transmembrane region" description="Helical" evidence="6">
    <location>
        <begin position="180"/>
        <end position="200"/>
    </location>
</feature>
<evidence type="ECO:0000313" key="9">
    <source>
        <dbReference type="Proteomes" id="UP000243250"/>
    </source>
</evidence>
<evidence type="ECO:0000313" key="8">
    <source>
        <dbReference type="EMBL" id="SFR52310.1"/>
    </source>
</evidence>
<reference evidence="9" key="1">
    <citation type="submission" date="2016-10" db="EMBL/GenBank/DDBJ databases">
        <authorList>
            <person name="Varghese N."/>
            <person name="Submissions S."/>
        </authorList>
    </citation>
    <scope>NUCLEOTIDE SEQUENCE [LARGE SCALE GENOMIC DNA]</scope>
    <source>
        <strain evidence="9">CGMCC 1.8711</strain>
    </source>
</reference>
<feature type="transmembrane region" description="Helical" evidence="6">
    <location>
        <begin position="6"/>
        <end position="27"/>
    </location>
</feature>
<dbReference type="InterPro" id="IPR000014">
    <property type="entry name" value="PAS"/>
</dbReference>
<feature type="transmembrane region" description="Helical" evidence="6">
    <location>
        <begin position="71"/>
        <end position="89"/>
    </location>
</feature>
<evidence type="ECO:0000259" key="7">
    <source>
        <dbReference type="PROSITE" id="PS50109"/>
    </source>
</evidence>
<evidence type="ECO:0000256" key="5">
    <source>
        <dbReference type="ARBA" id="ARBA00023136"/>
    </source>
</evidence>
<accession>A0A1I6HD99</accession>
<dbReference type="InterPro" id="IPR003594">
    <property type="entry name" value="HATPase_dom"/>
</dbReference>
<gene>
    <name evidence="8" type="ORF">SAMN04488124_2075</name>
</gene>
<dbReference type="InterPro" id="IPR005467">
    <property type="entry name" value="His_kinase_dom"/>
</dbReference>
<evidence type="ECO:0000256" key="2">
    <source>
        <dbReference type="ARBA" id="ARBA00012438"/>
    </source>
</evidence>
<dbReference type="InterPro" id="IPR050351">
    <property type="entry name" value="BphY/WalK/GraS-like"/>
</dbReference>
<dbReference type="STRING" id="555875.SAMN04488124_2075"/>
<dbReference type="Pfam" id="PF02518">
    <property type="entry name" value="HATPase_c"/>
    <property type="match status" value="1"/>
</dbReference>
<comment type="catalytic activity">
    <reaction evidence="1">
        <text>ATP + protein L-histidine = ADP + protein N-phospho-L-histidine.</text>
        <dbReference type="EC" id="2.7.13.3"/>
    </reaction>
</comment>